<protein>
    <recommendedName>
        <fullName evidence="2 12">Kinetochore protein Spc24</fullName>
    </recommendedName>
</protein>
<keyword evidence="8 12" id="KW-0539">Nucleus</keyword>
<dbReference type="Pfam" id="PF08286">
    <property type="entry name" value="Spc24"/>
    <property type="match status" value="1"/>
</dbReference>
<dbReference type="PANTHER" id="PTHR22142">
    <property type="match status" value="1"/>
</dbReference>
<evidence type="ECO:0000256" key="1">
    <source>
        <dbReference type="ARBA" id="ARBA00007804"/>
    </source>
</evidence>
<dbReference type="PANTHER" id="PTHR22142:SF2">
    <property type="entry name" value="KINETOCHORE PROTEIN SPC24"/>
    <property type="match status" value="1"/>
</dbReference>
<evidence type="ECO:0000256" key="12">
    <source>
        <dbReference type="RuleBase" id="RU368011"/>
    </source>
</evidence>
<evidence type="ECO:0000313" key="14">
    <source>
        <dbReference type="EMBL" id="KAL2101044.1"/>
    </source>
</evidence>
<evidence type="ECO:0000256" key="6">
    <source>
        <dbReference type="ARBA" id="ARBA00022838"/>
    </source>
</evidence>
<keyword evidence="9 12" id="KW-0131">Cell cycle</keyword>
<keyword evidence="6 12" id="KW-0995">Kinetochore</keyword>
<keyword evidence="4 12" id="KW-0132">Cell division</keyword>
<organism evidence="14 15">
    <name type="scientific">Coilia grayii</name>
    <name type="common">Gray's grenadier anchovy</name>
    <dbReference type="NCBI Taxonomy" id="363190"/>
    <lineage>
        <taxon>Eukaryota</taxon>
        <taxon>Metazoa</taxon>
        <taxon>Chordata</taxon>
        <taxon>Craniata</taxon>
        <taxon>Vertebrata</taxon>
        <taxon>Euteleostomi</taxon>
        <taxon>Actinopterygii</taxon>
        <taxon>Neopterygii</taxon>
        <taxon>Teleostei</taxon>
        <taxon>Clupei</taxon>
        <taxon>Clupeiformes</taxon>
        <taxon>Clupeoidei</taxon>
        <taxon>Engraulidae</taxon>
        <taxon>Coilinae</taxon>
        <taxon>Coilia</taxon>
    </lineage>
</organism>
<evidence type="ECO:0000256" key="4">
    <source>
        <dbReference type="ARBA" id="ARBA00022618"/>
    </source>
</evidence>
<evidence type="ECO:0000256" key="10">
    <source>
        <dbReference type="ARBA" id="ARBA00023328"/>
    </source>
</evidence>
<name>A0ABD1KPJ2_9TELE</name>
<dbReference type="GO" id="GO:0005634">
    <property type="term" value="C:nucleus"/>
    <property type="evidence" value="ECO:0007669"/>
    <property type="project" value="UniProtKB-SubCell"/>
</dbReference>
<evidence type="ECO:0000313" key="15">
    <source>
        <dbReference type="Proteomes" id="UP001591681"/>
    </source>
</evidence>
<evidence type="ECO:0000256" key="5">
    <source>
        <dbReference type="ARBA" id="ARBA00022776"/>
    </source>
</evidence>
<proteinExistence type="inferred from homology"/>
<dbReference type="InterPro" id="IPR013252">
    <property type="entry name" value="Ndc80_Spc24"/>
</dbReference>
<evidence type="ECO:0000256" key="8">
    <source>
        <dbReference type="ARBA" id="ARBA00023242"/>
    </source>
</evidence>
<comment type="function">
    <text evidence="11">Acts as a component of the essential kinetochore-associated NDC80 complex, which is required for chromosome segregation and spindle checkpoint activity. Required for kinetochore integrity and the organization of stable microtubule binding sites in the outer plate of the kinetochore. The NDC80 complex synergistically enhances the affinity of the SKA1 complex for microtubules and may allow the NDC80 complex to track depolymerizing microtubules.</text>
</comment>
<evidence type="ECO:0000256" key="11">
    <source>
        <dbReference type="ARBA" id="ARBA00045419"/>
    </source>
</evidence>
<comment type="subcellular location">
    <subcellularLocation>
        <location evidence="12">Nucleus</location>
    </subcellularLocation>
    <subcellularLocation>
        <location evidence="12">Chromosome</location>
        <location evidence="12">Centromere</location>
        <location evidence="12">Kinetochore</location>
    </subcellularLocation>
</comment>
<evidence type="ECO:0000256" key="9">
    <source>
        <dbReference type="ARBA" id="ARBA00023306"/>
    </source>
</evidence>
<keyword evidence="10 12" id="KW-0137">Centromere</keyword>
<evidence type="ECO:0000256" key="13">
    <source>
        <dbReference type="SAM" id="Coils"/>
    </source>
</evidence>
<keyword evidence="5 12" id="KW-0498">Mitosis</keyword>
<comment type="caution">
    <text evidence="14">The sequence shown here is derived from an EMBL/GenBank/DDBJ whole genome shotgun (WGS) entry which is preliminary data.</text>
</comment>
<evidence type="ECO:0000256" key="2">
    <source>
        <dbReference type="ARBA" id="ARBA00013690"/>
    </source>
</evidence>
<dbReference type="GO" id="GO:0051301">
    <property type="term" value="P:cell division"/>
    <property type="evidence" value="ECO:0007669"/>
    <property type="project" value="UniProtKB-UniRule"/>
</dbReference>
<sequence length="200" mass="22721">MALQLQDLEDSLQAFVKMLSSSEVVAETQSVTCTTQQLFGYHTNSRKTITQCLNDLTLSEEEVGHTLLGLETSKSKMFEELDALECEIRKKQTQGMNLDSELEFLQRELKHLCESEQEVQALEQEVDEDTTEIIPSAIYQAQLYHKVTKMQLKMDDENPKILKGGQYGKDLATPINIDTSKYSPSEISDTLWSFVSTAWN</sequence>
<reference evidence="14 15" key="1">
    <citation type="submission" date="2024-09" db="EMBL/GenBank/DDBJ databases">
        <title>A chromosome-level genome assembly of Gray's grenadier anchovy, Coilia grayii.</title>
        <authorList>
            <person name="Fu Z."/>
        </authorList>
    </citation>
    <scope>NUCLEOTIDE SEQUENCE [LARGE SCALE GENOMIC DNA]</scope>
    <source>
        <strain evidence="14">G4</strain>
        <tissue evidence="14">Muscle</tissue>
    </source>
</reference>
<feature type="coiled-coil region" evidence="13">
    <location>
        <begin position="74"/>
        <end position="108"/>
    </location>
</feature>
<evidence type="ECO:0000256" key="3">
    <source>
        <dbReference type="ARBA" id="ARBA00022454"/>
    </source>
</evidence>
<dbReference type="GO" id="GO:0000776">
    <property type="term" value="C:kinetochore"/>
    <property type="evidence" value="ECO:0007669"/>
    <property type="project" value="UniProtKB-KW"/>
</dbReference>
<comment type="similarity">
    <text evidence="1 12">Belongs to the SPC24 family.</text>
</comment>
<keyword evidence="3 12" id="KW-0158">Chromosome</keyword>
<dbReference type="AlphaFoldDB" id="A0ABD1KPJ2"/>
<accession>A0ABD1KPJ2</accession>
<dbReference type="Gene3D" id="3.30.160.570">
    <property type="entry name" value="Ncd80 complex, Spc24 subunit"/>
    <property type="match status" value="1"/>
</dbReference>
<comment type="subunit">
    <text evidence="12">Component of the NDC80 complex.</text>
</comment>
<keyword evidence="15" id="KW-1185">Reference proteome</keyword>
<gene>
    <name evidence="14" type="ORF">ACEWY4_002805</name>
</gene>
<dbReference type="Proteomes" id="UP001591681">
    <property type="component" value="Unassembled WGS sequence"/>
</dbReference>
<dbReference type="EMBL" id="JBHFQA010000003">
    <property type="protein sequence ID" value="KAL2101044.1"/>
    <property type="molecule type" value="Genomic_DNA"/>
</dbReference>
<keyword evidence="7 13" id="KW-0175">Coiled coil</keyword>
<evidence type="ECO:0000256" key="7">
    <source>
        <dbReference type="ARBA" id="ARBA00023054"/>
    </source>
</evidence>